<feature type="compositionally biased region" description="Polar residues" evidence="1">
    <location>
        <begin position="57"/>
        <end position="66"/>
    </location>
</feature>
<evidence type="ECO:0000313" key="2">
    <source>
        <dbReference type="EMBL" id="GFY63282.1"/>
    </source>
</evidence>
<keyword evidence="3" id="KW-1185">Reference proteome</keyword>
<protein>
    <submittedName>
        <fullName evidence="2">Uncharacterized protein</fullName>
    </submittedName>
</protein>
<dbReference type="EMBL" id="BMAV01014684">
    <property type="protein sequence ID" value="GFY63282.1"/>
    <property type="molecule type" value="Genomic_DNA"/>
</dbReference>
<sequence>RKKKGLGHRFLKKNVLTYSDFPILKKKNWKRSQVPGSTTSDQEEEQNGAPTNKGKENQQGGTSSSQKKWEHRAPHQRKKVKKKGIPEAGWPTTAFRRGKEERTNRSFWWPIRASTPKV</sequence>
<name>A0A8X6Y0X4_9ARAC</name>
<feature type="compositionally biased region" description="Basic residues" evidence="1">
    <location>
        <begin position="74"/>
        <end position="83"/>
    </location>
</feature>
<feature type="non-terminal residue" evidence="2">
    <location>
        <position position="1"/>
    </location>
</feature>
<accession>A0A8X6Y0X4</accession>
<evidence type="ECO:0000313" key="3">
    <source>
        <dbReference type="Proteomes" id="UP000886998"/>
    </source>
</evidence>
<comment type="caution">
    <text evidence="2">The sequence shown here is derived from an EMBL/GenBank/DDBJ whole genome shotgun (WGS) entry which is preliminary data.</text>
</comment>
<feature type="region of interest" description="Disordered" evidence="1">
    <location>
        <begin position="26"/>
        <end position="118"/>
    </location>
</feature>
<dbReference type="AlphaFoldDB" id="A0A8X6Y0X4"/>
<evidence type="ECO:0000256" key="1">
    <source>
        <dbReference type="SAM" id="MobiDB-lite"/>
    </source>
</evidence>
<dbReference type="Proteomes" id="UP000886998">
    <property type="component" value="Unassembled WGS sequence"/>
</dbReference>
<organism evidence="2 3">
    <name type="scientific">Trichonephila inaurata madagascariensis</name>
    <dbReference type="NCBI Taxonomy" id="2747483"/>
    <lineage>
        <taxon>Eukaryota</taxon>
        <taxon>Metazoa</taxon>
        <taxon>Ecdysozoa</taxon>
        <taxon>Arthropoda</taxon>
        <taxon>Chelicerata</taxon>
        <taxon>Arachnida</taxon>
        <taxon>Araneae</taxon>
        <taxon>Araneomorphae</taxon>
        <taxon>Entelegynae</taxon>
        <taxon>Araneoidea</taxon>
        <taxon>Nephilidae</taxon>
        <taxon>Trichonephila</taxon>
        <taxon>Trichonephila inaurata</taxon>
    </lineage>
</organism>
<reference evidence="2" key="1">
    <citation type="submission" date="2020-08" db="EMBL/GenBank/DDBJ databases">
        <title>Multicomponent nature underlies the extraordinary mechanical properties of spider dragline silk.</title>
        <authorList>
            <person name="Kono N."/>
            <person name="Nakamura H."/>
            <person name="Mori M."/>
            <person name="Yoshida Y."/>
            <person name="Ohtoshi R."/>
            <person name="Malay A.D."/>
            <person name="Moran D.A.P."/>
            <person name="Tomita M."/>
            <person name="Numata K."/>
            <person name="Arakawa K."/>
        </authorList>
    </citation>
    <scope>NUCLEOTIDE SEQUENCE</scope>
</reference>
<gene>
    <name evidence="2" type="ORF">TNIN_408821</name>
</gene>
<proteinExistence type="predicted"/>